<reference evidence="2" key="1">
    <citation type="journal article" date="2014" name="Int. J. Syst. Evol. Microbiol.">
        <title>Complete genome sequence of Corynebacterium casei LMG S-19264T (=DSM 44701T), isolated from a smear-ripened cheese.</title>
        <authorList>
            <consortium name="US DOE Joint Genome Institute (JGI-PGF)"/>
            <person name="Walter F."/>
            <person name="Albersmeier A."/>
            <person name="Kalinowski J."/>
            <person name="Ruckert C."/>
        </authorList>
    </citation>
    <scope>NUCLEOTIDE SEQUENCE</scope>
    <source>
        <strain evidence="2">KCTC 42651</strain>
    </source>
</reference>
<keyword evidence="3" id="KW-1185">Reference proteome</keyword>
<gene>
    <name evidence="2" type="ORF">GCM10017083_01440</name>
</gene>
<accession>A0A918XMY0</accession>
<sequence length="68" mass="7727">MSGNIVNLRTFRKRKERAEREAEATANRALHGRTKGERRLEDTRRDAADRAHDGRRLDPGDDGPSTGR</sequence>
<evidence type="ECO:0000313" key="3">
    <source>
        <dbReference type="Proteomes" id="UP000630353"/>
    </source>
</evidence>
<evidence type="ECO:0000256" key="1">
    <source>
        <dbReference type="SAM" id="MobiDB-lite"/>
    </source>
</evidence>
<dbReference type="Proteomes" id="UP000630353">
    <property type="component" value="Unassembled WGS sequence"/>
</dbReference>
<feature type="compositionally biased region" description="Basic and acidic residues" evidence="1">
    <location>
        <begin position="34"/>
        <end position="59"/>
    </location>
</feature>
<dbReference type="EMBL" id="BMZS01000001">
    <property type="protein sequence ID" value="GHD39517.1"/>
    <property type="molecule type" value="Genomic_DNA"/>
</dbReference>
<name>A0A918XMY0_9PROT</name>
<comment type="caution">
    <text evidence="2">The sequence shown here is derived from an EMBL/GenBank/DDBJ whole genome shotgun (WGS) entry which is preliminary data.</text>
</comment>
<evidence type="ECO:0008006" key="4">
    <source>
        <dbReference type="Google" id="ProtNLM"/>
    </source>
</evidence>
<dbReference type="Pfam" id="PF13770">
    <property type="entry name" value="DUF4169"/>
    <property type="match status" value="1"/>
</dbReference>
<dbReference type="AlphaFoldDB" id="A0A918XMY0"/>
<dbReference type="RefSeq" id="WP_189986986.1">
    <property type="nucleotide sequence ID" value="NZ_BMZS01000001.1"/>
</dbReference>
<evidence type="ECO:0000313" key="2">
    <source>
        <dbReference type="EMBL" id="GHD39517.1"/>
    </source>
</evidence>
<organism evidence="2 3">
    <name type="scientific">Thalassobaculum fulvum</name>
    <dbReference type="NCBI Taxonomy" id="1633335"/>
    <lineage>
        <taxon>Bacteria</taxon>
        <taxon>Pseudomonadati</taxon>
        <taxon>Pseudomonadota</taxon>
        <taxon>Alphaproteobacteria</taxon>
        <taxon>Rhodospirillales</taxon>
        <taxon>Thalassobaculaceae</taxon>
        <taxon>Thalassobaculum</taxon>
    </lineage>
</organism>
<dbReference type="InterPro" id="IPR025227">
    <property type="entry name" value="DUF4169"/>
</dbReference>
<protein>
    <recommendedName>
        <fullName evidence="4">DUF4169 domain-containing protein</fullName>
    </recommendedName>
</protein>
<proteinExistence type="predicted"/>
<feature type="region of interest" description="Disordered" evidence="1">
    <location>
        <begin position="1"/>
        <end position="68"/>
    </location>
</feature>
<reference evidence="2" key="2">
    <citation type="submission" date="2020-09" db="EMBL/GenBank/DDBJ databases">
        <authorList>
            <person name="Sun Q."/>
            <person name="Kim S."/>
        </authorList>
    </citation>
    <scope>NUCLEOTIDE SEQUENCE</scope>
    <source>
        <strain evidence="2">KCTC 42651</strain>
    </source>
</reference>